<reference evidence="3" key="1">
    <citation type="submission" date="2019-12" db="EMBL/GenBank/DDBJ databases">
        <authorList>
            <person name="Awala S.I."/>
            <person name="Rhee S.K."/>
        </authorList>
    </citation>
    <scope>NUCLEOTIDE SEQUENCE [LARGE SCALE GENOMIC DNA]</scope>
    <source>
        <strain evidence="3">IM1</strain>
    </source>
</reference>
<evidence type="ECO:0000313" key="3">
    <source>
        <dbReference type="Proteomes" id="UP000503004"/>
    </source>
</evidence>
<dbReference type="EMBL" id="CP046565">
    <property type="protein sequence ID" value="QJD28899.1"/>
    <property type="molecule type" value="Genomic_DNA"/>
</dbReference>
<organism evidence="2 3">
    <name type="scientific">Methylococcus geothermalis</name>
    <dbReference type="NCBI Taxonomy" id="2681310"/>
    <lineage>
        <taxon>Bacteria</taxon>
        <taxon>Pseudomonadati</taxon>
        <taxon>Pseudomonadota</taxon>
        <taxon>Gammaproteobacteria</taxon>
        <taxon>Methylococcales</taxon>
        <taxon>Methylococcaceae</taxon>
        <taxon>Methylococcus</taxon>
    </lineage>
</organism>
<sequence length="158" mass="18042">MEPQLDLRDIHLPPPVGWWPPAPGWWLAPLLAIALALILWLVWRRLIRNPFRNEVLRELAAIEALDALDPAEKIRRVSVLLRRACLTLYPRQEVAGLTGQAWLDRLDSLLGDRRFRDGPGRCLADAPYRPASEADPAALFALCRDWARKLPRPGRRAH</sequence>
<evidence type="ECO:0000256" key="1">
    <source>
        <dbReference type="SAM" id="Phobius"/>
    </source>
</evidence>
<gene>
    <name evidence="2" type="ORF">GNH96_02230</name>
</gene>
<proteinExistence type="predicted"/>
<keyword evidence="1" id="KW-1133">Transmembrane helix</keyword>
<dbReference type="InterPro" id="IPR025489">
    <property type="entry name" value="DUF4381"/>
</dbReference>
<dbReference type="Proteomes" id="UP000503004">
    <property type="component" value="Chromosome"/>
</dbReference>
<dbReference type="KEGG" id="metu:GNH96_02230"/>
<name>A0A858Q4Y5_9GAMM</name>
<protein>
    <submittedName>
        <fullName evidence="2">DUF4381 family protein</fullName>
    </submittedName>
</protein>
<dbReference type="RefSeq" id="WP_169601886.1">
    <property type="nucleotide sequence ID" value="NZ_CP046565.1"/>
</dbReference>
<accession>A0A858Q4Y5</accession>
<keyword evidence="1" id="KW-0472">Membrane</keyword>
<keyword evidence="3" id="KW-1185">Reference proteome</keyword>
<dbReference type="AlphaFoldDB" id="A0A858Q4Y5"/>
<dbReference type="Pfam" id="PF14316">
    <property type="entry name" value="DUF4381"/>
    <property type="match status" value="1"/>
</dbReference>
<keyword evidence="1" id="KW-0812">Transmembrane</keyword>
<evidence type="ECO:0000313" key="2">
    <source>
        <dbReference type="EMBL" id="QJD28899.1"/>
    </source>
</evidence>
<feature type="transmembrane region" description="Helical" evidence="1">
    <location>
        <begin position="24"/>
        <end position="43"/>
    </location>
</feature>